<name>A0A1F6MQE0_9BACT</name>
<dbReference type="EMBL" id="MFQE01000009">
    <property type="protein sequence ID" value="OGH73881.1"/>
    <property type="molecule type" value="Genomic_DNA"/>
</dbReference>
<evidence type="ECO:0000313" key="1">
    <source>
        <dbReference type="EMBL" id="OGH73881.1"/>
    </source>
</evidence>
<evidence type="ECO:0000313" key="2">
    <source>
        <dbReference type="Proteomes" id="UP000177457"/>
    </source>
</evidence>
<dbReference type="AlphaFoldDB" id="A0A1F6MQE0"/>
<reference evidence="1 2" key="1">
    <citation type="journal article" date="2016" name="Nat. Commun.">
        <title>Thousands of microbial genomes shed light on interconnected biogeochemical processes in an aquifer system.</title>
        <authorList>
            <person name="Anantharaman K."/>
            <person name="Brown C.T."/>
            <person name="Hug L.A."/>
            <person name="Sharon I."/>
            <person name="Castelle C.J."/>
            <person name="Probst A.J."/>
            <person name="Thomas B.C."/>
            <person name="Singh A."/>
            <person name="Wilkins M.J."/>
            <person name="Karaoz U."/>
            <person name="Brodie E.L."/>
            <person name="Williams K.H."/>
            <person name="Hubbard S.S."/>
            <person name="Banfield J.F."/>
        </authorList>
    </citation>
    <scope>NUCLEOTIDE SEQUENCE [LARGE SCALE GENOMIC DNA]</scope>
</reference>
<comment type="caution">
    <text evidence="1">The sequence shown here is derived from an EMBL/GenBank/DDBJ whole genome shotgun (WGS) entry which is preliminary data.</text>
</comment>
<protein>
    <submittedName>
        <fullName evidence="1">Uncharacterized protein</fullName>
    </submittedName>
</protein>
<organism evidence="1 2">
    <name type="scientific">Candidatus Magasanikbacteria bacterium RIFCSPHIGHO2_02_FULL_51_14</name>
    <dbReference type="NCBI Taxonomy" id="1798683"/>
    <lineage>
        <taxon>Bacteria</taxon>
        <taxon>Candidatus Magasanikiibacteriota</taxon>
    </lineage>
</organism>
<gene>
    <name evidence="1" type="ORF">A3C90_04630</name>
</gene>
<accession>A0A1F6MQE0</accession>
<sequence>MWKKRQTNLNTRDGHTHKVTIPSKDLWTSQCESFEGIIPSFSTIEHEKGGAVVKRSFEEISLRVRSLFHGKDRDLVRECVSIAAEKAPSSAFDLGTRAAMLAGVDEFRARGVAKATRWLAVIRRDYGIEKFNQLTGTLAKEET</sequence>
<dbReference type="Proteomes" id="UP000177457">
    <property type="component" value="Unassembled WGS sequence"/>
</dbReference>
<dbReference type="STRING" id="1798683.A3C90_04630"/>
<proteinExistence type="predicted"/>